<dbReference type="PRINTS" id="PR00019">
    <property type="entry name" value="LEURICHRPT"/>
</dbReference>
<keyword evidence="9 12" id="KW-0472">Membrane</keyword>
<evidence type="ECO:0000256" key="7">
    <source>
        <dbReference type="ARBA" id="ARBA00022737"/>
    </source>
</evidence>
<dbReference type="SMART" id="SM00365">
    <property type="entry name" value="LRR_SD22"/>
    <property type="match status" value="6"/>
</dbReference>
<dbReference type="PANTHER" id="PTHR48061:SF12">
    <property type="entry name" value="DISEASE RESISTANCE LIKE PROTEIN"/>
    <property type="match status" value="1"/>
</dbReference>
<dbReference type="InterPro" id="IPR013210">
    <property type="entry name" value="LRR_N_plant-typ"/>
</dbReference>
<keyword evidence="8 12" id="KW-1133">Transmembrane helix</keyword>
<evidence type="ECO:0000256" key="5">
    <source>
        <dbReference type="ARBA" id="ARBA00022692"/>
    </source>
</evidence>
<keyword evidence="10" id="KW-0675">Receptor</keyword>
<evidence type="ECO:0000256" key="2">
    <source>
        <dbReference type="ARBA" id="ARBA00009592"/>
    </source>
</evidence>
<dbReference type="InterPro" id="IPR001611">
    <property type="entry name" value="Leu-rich_rpt"/>
</dbReference>
<sequence>MGLSVCLSMLLCLFLKLAILSEIVVSDSFTSLQPSCHEDERSALLLFKESFFIDKSSCVYSKLSEWKSEGVNASNCCSWDGIQCDEETGYVIGLDVSSSCLFGSINSSNGLFNLVHLRSLDLSDNDFSYSQIPTAINQFSGLEYLNLSFSGFIGQVPMEISQLSKLVVLDLSLNYVDDKEFLLPRIYNFTSFLQNLTSLEILDLRYVDLSSTIPNFLSNFSSLTSLRLDVLLSPYRILCHFLRILDVRFNENLTGQLPEFHQRSPLRILRLQSTKFSGSLPSSIEKLDMLVMLSAYDSKFSGPIPSSLGKLTKLTFLDLGKNNFGGYIPSSFQNLTQLTALHLPFTQIIGQIPPWLGNLTKLEHLDLSNNQLHGPIPESLSKLINLGTLNLHLNNLGGIVRFDMFFNMKKLTELQLNSNNLSMFFDKTNASAAAPQFKLLGLASCNLNEFPDFLKHQNELEWLTLVGNNIQGQVPEWMCNTSLDTLVTLYLNNNFLTGFPQNLKFLPWVNLRNLFLSYNMLKGALPIPLPSIMIYDVSNNMLSGEVSPLFCNMSSLDSLDLSNNNLGGMIPKCMGNISISLSALSLRNNSFHGIIPQLSCNNESNLRMIDFSDNQLQGQLPRSLSKCMMLESIVLSNNQLNDTFPSWLGSLPELKVLSLHNNEFHGEIGKPHKELEFSKLQVIDLSYNNFIGELPSQYIFNWNAMKGINPSDSAYLNAEWNFSLLNNYMVGNNEAYKITISTKGVLIYYGVIPEMFAFIDLSSNRFEGEIPDLFGSLKALRSLNLSNNMLTGRIPSSLGNITLLESLDLSQNNLIGEIPQKLKQLGFLARFNVSHNNLTGSIPQGNQFNTFDSSSFEGNPALCGDQLLKKCRNSQFSPPAPSTSEEDYNAESLLKLDWKFVLAGYITGLVVGMVLDNIVFMSRPRWFLKMLPKRISNNLERRQRN</sequence>
<feature type="signal peptide" evidence="13">
    <location>
        <begin position="1"/>
        <end position="21"/>
    </location>
</feature>
<dbReference type="Pfam" id="PF13855">
    <property type="entry name" value="LRR_8"/>
    <property type="match status" value="1"/>
</dbReference>
<reference evidence="16" key="1">
    <citation type="submission" date="2025-08" db="UniProtKB">
        <authorList>
            <consortium name="RefSeq"/>
        </authorList>
    </citation>
    <scope>IDENTIFICATION</scope>
    <source>
        <tissue evidence="16">Seedling</tissue>
    </source>
</reference>
<evidence type="ECO:0000256" key="11">
    <source>
        <dbReference type="ARBA" id="ARBA00023180"/>
    </source>
</evidence>
<evidence type="ECO:0000256" key="12">
    <source>
        <dbReference type="SAM" id="Phobius"/>
    </source>
</evidence>
<feature type="domain" description="Leucine-rich repeat-containing N-terminal plant-type" evidence="14">
    <location>
        <begin position="37"/>
        <end position="85"/>
    </location>
</feature>
<evidence type="ECO:0000259" key="14">
    <source>
        <dbReference type="Pfam" id="PF08263"/>
    </source>
</evidence>
<keyword evidence="3" id="KW-1003">Cell membrane</keyword>
<dbReference type="InterPro" id="IPR032675">
    <property type="entry name" value="LRR_dom_sf"/>
</dbReference>
<dbReference type="PANTHER" id="PTHR48061">
    <property type="entry name" value="LEUCINE-RICH REPEAT RECEPTOR PROTEIN KINASE EMS1-LIKE-RELATED"/>
    <property type="match status" value="1"/>
</dbReference>
<dbReference type="GeneID" id="107421915"/>
<gene>
    <name evidence="16" type="primary">LOC107421915</name>
</gene>
<dbReference type="Pfam" id="PF00560">
    <property type="entry name" value="LRR_1"/>
    <property type="match status" value="6"/>
</dbReference>
<keyword evidence="4" id="KW-0433">Leucine-rich repeat</keyword>
<dbReference type="InterPro" id="IPR003591">
    <property type="entry name" value="Leu-rich_rpt_typical-subtyp"/>
</dbReference>
<keyword evidence="6 13" id="KW-0732">Signal</keyword>
<evidence type="ECO:0000256" key="8">
    <source>
        <dbReference type="ARBA" id="ARBA00022989"/>
    </source>
</evidence>
<dbReference type="InterPro" id="IPR046956">
    <property type="entry name" value="RLP23-like"/>
</dbReference>
<evidence type="ECO:0000313" key="16">
    <source>
        <dbReference type="RefSeq" id="XP_060671848.1"/>
    </source>
</evidence>
<keyword evidence="11" id="KW-0325">Glycoprotein</keyword>
<feature type="transmembrane region" description="Helical" evidence="12">
    <location>
        <begin position="900"/>
        <end position="920"/>
    </location>
</feature>
<evidence type="ECO:0000256" key="13">
    <source>
        <dbReference type="SAM" id="SignalP"/>
    </source>
</evidence>
<evidence type="ECO:0000313" key="15">
    <source>
        <dbReference type="Proteomes" id="UP001652623"/>
    </source>
</evidence>
<dbReference type="RefSeq" id="XP_060671848.1">
    <property type="nucleotide sequence ID" value="XM_060815865.1"/>
</dbReference>
<keyword evidence="15" id="KW-1185">Reference proteome</keyword>
<comment type="subcellular location">
    <subcellularLocation>
        <location evidence="1">Cell membrane</location>
        <topology evidence="1">Single-pass type I membrane protein</topology>
    </subcellularLocation>
</comment>
<evidence type="ECO:0000256" key="6">
    <source>
        <dbReference type="ARBA" id="ARBA00022729"/>
    </source>
</evidence>
<dbReference type="SMART" id="SM00369">
    <property type="entry name" value="LRR_TYP"/>
    <property type="match status" value="8"/>
</dbReference>
<evidence type="ECO:0000256" key="4">
    <source>
        <dbReference type="ARBA" id="ARBA00022614"/>
    </source>
</evidence>
<name>A0ABM4A543_ZIZJJ</name>
<proteinExistence type="inferred from homology"/>
<evidence type="ECO:0000256" key="3">
    <source>
        <dbReference type="ARBA" id="ARBA00022475"/>
    </source>
</evidence>
<accession>A0ABM4A543</accession>
<evidence type="ECO:0000256" key="1">
    <source>
        <dbReference type="ARBA" id="ARBA00004251"/>
    </source>
</evidence>
<dbReference type="Proteomes" id="UP001652623">
    <property type="component" value="Chromosome 3"/>
</dbReference>
<keyword evidence="5 12" id="KW-0812">Transmembrane</keyword>
<keyword evidence="7" id="KW-0677">Repeat</keyword>
<dbReference type="Pfam" id="PF08263">
    <property type="entry name" value="LRRNT_2"/>
    <property type="match status" value="1"/>
</dbReference>
<organism evidence="15 16">
    <name type="scientific">Ziziphus jujuba</name>
    <name type="common">Chinese jujube</name>
    <name type="synonym">Ziziphus sativa</name>
    <dbReference type="NCBI Taxonomy" id="326968"/>
    <lineage>
        <taxon>Eukaryota</taxon>
        <taxon>Viridiplantae</taxon>
        <taxon>Streptophyta</taxon>
        <taxon>Embryophyta</taxon>
        <taxon>Tracheophyta</taxon>
        <taxon>Spermatophyta</taxon>
        <taxon>Magnoliopsida</taxon>
        <taxon>eudicotyledons</taxon>
        <taxon>Gunneridae</taxon>
        <taxon>Pentapetalae</taxon>
        <taxon>rosids</taxon>
        <taxon>fabids</taxon>
        <taxon>Rosales</taxon>
        <taxon>Rhamnaceae</taxon>
        <taxon>Paliureae</taxon>
        <taxon>Ziziphus</taxon>
    </lineage>
</organism>
<dbReference type="Gene3D" id="3.80.10.10">
    <property type="entry name" value="Ribonuclease Inhibitor"/>
    <property type="match status" value="4"/>
</dbReference>
<evidence type="ECO:0000256" key="9">
    <source>
        <dbReference type="ARBA" id="ARBA00023136"/>
    </source>
</evidence>
<comment type="similarity">
    <text evidence="2">Belongs to the RLP family.</text>
</comment>
<dbReference type="SUPFAM" id="SSF52058">
    <property type="entry name" value="L domain-like"/>
    <property type="match status" value="3"/>
</dbReference>
<evidence type="ECO:0000256" key="10">
    <source>
        <dbReference type="ARBA" id="ARBA00023170"/>
    </source>
</evidence>
<protein>
    <submittedName>
        <fullName evidence="16">Receptor-like protein 7</fullName>
    </submittedName>
</protein>
<dbReference type="Pfam" id="PF13516">
    <property type="entry name" value="LRR_6"/>
    <property type="match status" value="1"/>
</dbReference>
<feature type="chain" id="PRO_5046725320" evidence="13">
    <location>
        <begin position="22"/>
        <end position="945"/>
    </location>
</feature>